<dbReference type="FunFam" id="1.10.357.50:FF:000001">
    <property type="entry name" value="Protein unc-13 homolog B"/>
    <property type="match status" value="1"/>
</dbReference>
<feature type="domain" description="Phorbol-ester/DAG-type" evidence="8">
    <location>
        <begin position="679"/>
        <end position="729"/>
    </location>
</feature>
<dbReference type="GO" id="GO:0008270">
    <property type="term" value="F:zinc ion binding"/>
    <property type="evidence" value="ECO:0007669"/>
    <property type="project" value="UniProtKB-KW"/>
</dbReference>
<dbReference type="Gene3D" id="3.30.60.20">
    <property type="match status" value="1"/>
</dbReference>
<feature type="domain" description="MHD1" evidence="9">
    <location>
        <begin position="1220"/>
        <end position="1363"/>
    </location>
</feature>
<keyword evidence="5" id="KW-0106">Calcium</keyword>
<protein>
    <recommendedName>
        <fullName evidence="13">Unc-13</fullName>
    </recommendedName>
</protein>
<keyword evidence="4" id="KW-0862">Zinc</keyword>
<dbReference type="InterPro" id="IPR014770">
    <property type="entry name" value="Munc13_1"/>
</dbReference>
<dbReference type="PROSITE" id="PS50081">
    <property type="entry name" value="ZF_DAG_PE_2"/>
    <property type="match status" value="1"/>
</dbReference>
<dbReference type="Gene3D" id="1.20.58.1100">
    <property type="match status" value="1"/>
</dbReference>
<dbReference type="Pfam" id="PF00168">
    <property type="entry name" value="C2"/>
    <property type="match status" value="3"/>
</dbReference>
<feature type="compositionally biased region" description="Basic and acidic residues" evidence="6">
    <location>
        <begin position="424"/>
        <end position="435"/>
    </location>
</feature>
<dbReference type="PROSITE" id="PS51258">
    <property type="entry name" value="MHD1"/>
    <property type="match status" value="1"/>
</dbReference>
<feature type="region of interest" description="Disordered" evidence="6">
    <location>
        <begin position="378"/>
        <end position="453"/>
    </location>
</feature>
<feature type="region of interest" description="Disordered" evidence="6">
    <location>
        <begin position="1802"/>
        <end position="1845"/>
    </location>
</feature>
<dbReference type="GO" id="GO:0042734">
    <property type="term" value="C:presynaptic membrane"/>
    <property type="evidence" value="ECO:0007669"/>
    <property type="project" value="TreeGrafter"/>
</dbReference>
<keyword evidence="3" id="KW-0863">Zinc-finger</keyword>
<dbReference type="FunFam" id="2.60.40.150:FF:000014">
    <property type="entry name" value="protein unc-13 homolog B"/>
    <property type="match status" value="1"/>
</dbReference>
<feature type="compositionally biased region" description="Basic and acidic residues" evidence="6">
    <location>
        <begin position="347"/>
        <end position="365"/>
    </location>
</feature>
<proteinExistence type="predicted"/>
<dbReference type="GO" id="GO:0099525">
    <property type="term" value="P:presynaptic dense core vesicle exocytosis"/>
    <property type="evidence" value="ECO:0007669"/>
    <property type="project" value="TreeGrafter"/>
</dbReference>
<dbReference type="PANTHER" id="PTHR10480">
    <property type="entry name" value="PROTEIN UNC-13 HOMOLOG"/>
    <property type="match status" value="1"/>
</dbReference>
<dbReference type="GO" id="GO:0035249">
    <property type="term" value="P:synaptic transmission, glutamatergic"/>
    <property type="evidence" value="ECO:0007669"/>
    <property type="project" value="TreeGrafter"/>
</dbReference>
<feature type="domain" description="MHD2" evidence="10">
    <location>
        <begin position="1471"/>
        <end position="1625"/>
    </location>
</feature>
<dbReference type="GO" id="GO:0017075">
    <property type="term" value="F:syntaxin-1 binding"/>
    <property type="evidence" value="ECO:0007669"/>
    <property type="project" value="TreeGrafter"/>
</dbReference>
<dbReference type="PROSITE" id="PS50004">
    <property type="entry name" value="C2"/>
    <property type="match status" value="3"/>
</dbReference>
<dbReference type="Gene3D" id="2.60.40.150">
    <property type="entry name" value="C2 domain"/>
    <property type="match status" value="3"/>
</dbReference>
<dbReference type="InterPro" id="IPR010439">
    <property type="entry name" value="MUN_dom"/>
</dbReference>
<dbReference type="Proteomes" id="UP000186922">
    <property type="component" value="Unassembled WGS sequence"/>
</dbReference>
<evidence type="ECO:0000313" key="11">
    <source>
        <dbReference type="EMBL" id="GAU97767.1"/>
    </source>
</evidence>
<dbReference type="GO" id="GO:0005543">
    <property type="term" value="F:phospholipid binding"/>
    <property type="evidence" value="ECO:0007669"/>
    <property type="project" value="InterPro"/>
</dbReference>
<dbReference type="InterPro" id="IPR000008">
    <property type="entry name" value="C2_dom"/>
</dbReference>
<feature type="domain" description="C2" evidence="7">
    <location>
        <begin position="785"/>
        <end position="909"/>
    </location>
</feature>
<dbReference type="GO" id="GO:0043195">
    <property type="term" value="C:terminal bouton"/>
    <property type="evidence" value="ECO:0007669"/>
    <property type="project" value="TreeGrafter"/>
</dbReference>
<evidence type="ECO:0000313" key="12">
    <source>
        <dbReference type="Proteomes" id="UP000186922"/>
    </source>
</evidence>
<keyword evidence="12" id="KW-1185">Reference proteome</keyword>
<dbReference type="InterPro" id="IPR027080">
    <property type="entry name" value="Unc-13"/>
</dbReference>
<evidence type="ECO:0000256" key="3">
    <source>
        <dbReference type="ARBA" id="ARBA00022771"/>
    </source>
</evidence>
<reference evidence="11 12" key="1">
    <citation type="journal article" date="2016" name="Nat. Commun.">
        <title>Extremotolerant tardigrade genome and improved radiotolerance of human cultured cells by tardigrade-unique protein.</title>
        <authorList>
            <person name="Hashimoto T."/>
            <person name="Horikawa D.D."/>
            <person name="Saito Y."/>
            <person name="Kuwahara H."/>
            <person name="Kozuka-Hata H."/>
            <person name="Shin-I T."/>
            <person name="Minakuchi Y."/>
            <person name="Ohishi K."/>
            <person name="Motoyama A."/>
            <person name="Aizu T."/>
            <person name="Enomoto A."/>
            <person name="Kondo K."/>
            <person name="Tanaka S."/>
            <person name="Hara Y."/>
            <person name="Koshikawa S."/>
            <person name="Sagara H."/>
            <person name="Miura T."/>
            <person name="Yokobori S."/>
            <person name="Miyagawa K."/>
            <person name="Suzuki Y."/>
            <person name="Kubo T."/>
            <person name="Oyama M."/>
            <person name="Kohara Y."/>
            <person name="Fujiyama A."/>
            <person name="Arakawa K."/>
            <person name="Katayama T."/>
            <person name="Toyoda A."/>
            <person name="Kunieda T."/>
        </authorList>
    </citation>
    <scope>NUCLEOTIDE SEQUENCE [LARGE SCALE GENOMIC DNA]</scope>
    <source>
        <strain evidence="11 12">YOKOZUNA-1</strain>
    </source>
</reference>
<dbReference type="CDD" id="cd08395">
    <property type="entry name" value="C2C_Munc13"/>
    <property type="match status" value="1"/>
</dbReference>
<dbReference type="GO" id="GO:0031594">
    <property type="term" value="C:neuromuscular junction"/>
    <property type="evidence" value="ECO:0007669"/>
    <property type="project" value="TreeGrafter"/>
</dbReference>
<feature type="compositionally biased region" description="Polar residues" evidence="6">
    <location>
        <begin position="194"/>
        <end position="204"/>
    </location>
</feature>
<dbReference type="GO" id="GO:0016081">
    <property type="term" value="P:synaptic vesicle docking"/>
    <property type="evidence" value="ECO:0007669"/>
    <property type="project" value="TreeGrafter"/>
</dbReference>
<dbReference type="GO" id="GO:0016082">
    <property type="term" value="P:synaptic vesicle priming"/>
    <property type="evidence" value="ECO:0007669"/>
    <property type="project" value="TreeGrafter"/>
</dbReference>
<dbReference type="CDD" id="cd08394">
    <property type="entry name" value="C2A_Munc13"/>
    <property type="match status" value="1"/>
</dbReference>
<evidence type="ECO:0000259" key="8">
    <source>
        <dbReference type="PROSITE" id="PS50081"/>
    </source>
</evidence>
<dbReference type="GO" id="GO:0005516">
    <property type="term" value="F:calmodulin binding"/>
    <property type="evidence" value="ECO:0007669"/>
    <property type="project" value="TreeGrafter"/>
</dbReference>
<sequence>MSLLCVTVKRGRLNGPPDRFNTYVTLKLENVKSTTTAVKGSQPCWEQEFIFETNRLDTGLAIELWNKGMLWDRLIGTYWWPLMSIPHSNVEGPGKWIFLDVEFNLHDGEVVGTHFPSGHSLHIDSRFELPNDIPEAEAMELQKKLAVLNQIMDQELQTIQKQQRQKAPYVQNGISEDSDYTSDVNFPVHHHHQNSSASQYASSFRRTDRPPMQKQRSALPPYYPPVVNKAPSFEDSSFETQYPPEQHGHDRHQYPEDTRSVHRSNSNASEVLYYNSRPKDRLHPAYQDSRTPSPDVPAYQDEPSPVEVDDRRMDGRYSRPSLGYGNFPDRQERLSFQSEQYYEEDEGDHHADIASLPERPDDISRDRRFSNHLSVEHDRLDDNLASPEPSYQSSFENHDGVPHSSRYISERGDTLESTFSHPDYQSEEHWDRSEDPPETFRPGSSYEQEAGLSTDETILGIDQNESDRPETVTPASPLVPEQVLCPPEPLVLSPPESKPPTVPQVVVEDTAPTEVAPRPLSPVTILVNGSLDGLKYQGSAKMRWLGAYAKIAAQLNPNNSAAGDSQKLNGSAHADSNPLYSGIDAMPDIRRPRRKNNLIGDMVRKYRTGLSVCQIRRCCLIGFLPLRSGIQVLQTMAAKKRSTALTAFARPSLNDEDLKQHVYKKALQALVYPISSTTPHNFSPWTATSPTYCYECEGLLWGLARQGVRCSECGVKCHEKCKDLLNADCLQRAAEKSSKHGAEDKKEGIVTAMKDRMKIRERNKPEIFELIRKVFGVDKKNHANTMKNVKQAVLEGTAKWSAKIAITVICAQGLIGKDKTGMSDPYVTVQVGKTKKRTKTVSQELNPRWDEKFYFECHNSSDRIKVRVWDEDNDLKSKLRQRLTRESDDFLGQTIIEVRTLSGEMDVWYNLEKRTDKSAVSGSIRLHISVEIKGEEKVAPYHIQYTCLHENTFYYLTEQANGEVRLPAPSKGDEAWKVYFEETGQEIVDEFAMRYGIESIYQAMTHFHCLSTKYMCPGVPAAMSTLLANINAFYAHTTASSAAVSASDRFAVSNFGKEKFVKILDTLHSELKRDLQAYRTNFPASSVAKLHDLKSTVDLLTSITFFRMKVQEVVNPPRAASVVRECAVACLEKTYAEYFKNCYDMYNQEFQTEEGNEGPVTQEMKEPRLDSLTFWQNLISLIVGIIETDQQAYASVLNQFPQEFNIGQLSAATMWKGFSTDVKNHLEEHAQHGTCPNVDYINLHFRIKWVYNTFIADVPPYKGQVPNYPAWFEPFVFRWLNENDDLSIDQMRKAYERDKRDGFQPNSEHSLFSTSVVDIFTQLNQCFEVIKKLEVPDPEIVKRYMTRIAKIINRELVTYADIVKHEYPQFLHNEKIACTVMNNIQQLRVQLEKMYEAMGGEKLDPEAAEILKELQNKLNVVLDELSLTFANSLEPRVGKSVQELSKCLAQVKGNEKQPSGAPRTTVQNEADVILAPLMDFLDGSLSTYAQMCEKTVLKRLLKELWKLTIKGLEKMVVLPPLSDYKSILPTGKVEDMSRMVLNQVVTGKGLNLTGVVEQLSKEMEKSLSPRQCAVVDIALDTIKSFFHANGQGLKKSFLEKSPELQSLRYALSLYTQTTDSLIKTFIKTQTTQDAPSQEESFGEVSIQVELFTHPGTGEHKITVKIIACNDLKWSTTGMFQPFVEVCIVGPHLADKKRKFATKSKSNVTSPKYAESTVFILGNEDEPDAYELHISVKDYCFGRADRLVGTAVLQLKDILDQGSVACWCPLARRLQLNDTGWTILRILAQRNNDEVAKEFVKLKSDTRQEAEVAPPAPPAGATTGKPAASPNAQPAKGPAGPVKKGK</sequence>
<dbReference type="STRING" id="947166.A0A1D1VDG3"/>
<dbReference type="SMART" id="SM00239">
    <property type="entry name" value="C2"/>
    <property type="match status" value="3"/>
</dbReference>
<dbReference type="PRINTS" id="PR00360">
    <property type="entry name" value="C2DOMAIN"/>
</dbReference>
<feature type="compositionally biased region" description="Low complexity" evidence="6">
    <location>
        <begin position="1818"/>
        <end position="1845"/>
    </location>
</feature>
<comment type="caution">
    <text evidence="11">The sequence shown here is derived from an EMBL/GenBank/DDBJ whole genome shotgun (WGS) entry which is preliminary data.</text>
</comment>
<feature type="region of interest" description="Disordered" evidence="6">
    <location>
        <begin position="342"/>
        <end position="365"/>
    </location>
</feature>
<feature type="compositionally biased region" description="Basic and acidic residues" evidence="6">
    <location>
        <begin position="246"/>
        <end position="260"/>
    </location>
</feature>
<dbReference type="FunFam" id="2.60.40.150:FF:000002">
    <property type="entry name" value="Protein unc-13 homolog B"/>
    <property type="match status" value="1"/>
</dbReference>
<evidence type="ECO:0000259" key="10">
    <source>
        <dbReference type="PROSITE" id="PS51259"/>
    </source>
</evidence>
<dbReference type="PROSITE" id="PS51259">
    <property type="entry name" value="MHD2"/>
    <property type="match status" value="1"/>
</dbReference>
<dbReference type="SMART" id="SM00109">
    <property type="entry name" value="C1"/>
    <property type="match status" value="1"/>
</dbReference>
<dbReference type="SMART" id="SM01145">
    <property type="entry name" value="DUF1041"/>
    <property type="match status" value="1"/>
</dbReference>
<evidence type="ECO:0000256" key="4">
    <source>
        <dbReference type="ARBA" id="ARBA00022833"/>
    </source>
</evidence>
<organism evidence="11 12">
    <name type="scientific">Ramazzottius varieornatus</name>
    <name type="common">Water bear</name>
    <name type="synonym">Tardigrade</name>
    <dbReference type="NCBI Taxonomy" id="947166"/>
    <lineage>
        <taxon>Eukaryota</taxon>
        <taxon>Metazoa</taxon>
        <taxon>Ecdysozoa</taxon>
        <taxon>Tardigrada</taxon>
        <taxon>Eutardigrada</taxon>
        <taxon>Parachela</taxon>
        <taxon>Hypsibioidea</taxon>
        <taxon>Ramazzottiidae</taxon>
        <taxon>Ramazzottius</taxon>
    </lineage>
</organism>
<feature type="domain" description="C2" evidence="7">
    <location>
        <begin position="1640"/>
        <end position="1767"/>
    </location>
</feature>
<dbReference type="Gene3D" id="1.10.357.50">
    <property type="match status" value="1"/>
</dbReference>
<dbReference type="InterPro" id="IPR014772">
    <property type="entry name" value="Munc13_dom-2"/>
</dbReference>
<dbReference type="InterPro" id="IPR037302">
    <property type="entry name" value="Unc-13_C2B"/>
</dbReference>
<dbReference type="GO" id="GO:0019992">
    <property type="term" value="F:diacylglycerol binding"/>
    <property type="evidence" value="ECO:0007669"/>
    <property type="project" value="InterPro"/>
</dbReference>
<evidence type="ECO:0000259" key="9">
    <source>
        <dbReference type="PROSITE" id="PS51258"/>
    </source>
</evidence>
<keyword evidence="1" id="KW-0479">Metal-binding</keyword>
<dbReference type="InterPro" id="IPR002219">
    <property type="entry name" value="PKC_DAG/PE"/>
</dbReference>
<dbReference type="Pfam" id="PF00130">
    <property type="entry name" value="C1_1"/>
    <property type="match status" value="1"/>
</dbReference>
<dbReference type="GO" id="GO:0098831">
    <property type="term" value="C:presynaptic active zone cytoplasmic component"/>
    <property type="evidence" value="ECO:0007669"/>
    <property type="project" value="TreeGrafter"/>
</dbReference>
<dbReference type="InterPro" id="IPR046349">
    <property type="entry name" value="C1-like_sf"/>
</dbReference>
<dbReference type="OrthoDB" id="5831756at2759"/>
<feature type="compositionally biased region" description="Basic and acidic residues" evidence="6">
    <location>
        <begin position="308"/>
        <end position="317"/>
    </location>
</feature>
<dbReference type="PANTHER" id="PTHR10480:SF12">
    <property type="entry name" value="UNC-13, ISOFORM E"/>
    <property type="match status" value="1"/>
</dbReference>
<accession>A0A1D1VDG3</accession>
<dbReference type="GO" id="GO:0005509">
    <property type="term" value="F:calcium ion binding"/>
    <property type="evidence" value="ECO:0007669"/>
    <property type="project" value="InterPro"/>
</dbReference>
<evidence type="ECO:0008006" key="13">
    <source>
        <dbReference type="Google" id="ProtNLM"/>
    </source>
</evidence>
<dbReference type="SUPFAM" id="SSF49562">
    <property type="entry name" value="C2 domain (Calcium/lipid-binding domain, CaLB)"/>
    <property type="match status" value="3"/>
</dbReference>
<evidence type="ECO:0000256" key="1">
    <source>
        <dbReference type="ARBA" id="ARBA00022723"/>
    </source>
</evidence>
<dbReference type="CDD" id="cd04027">
    <property type="entry name" value="C2B_Munc13"/>
    <property type="match status" value="1"/>
</dbReference>
<dbReference type="FunFam" id="2.60.40.150:FF:000031">
    <property type="entry name" value="Protein unc-13 homolog B"/>
    <property type="match status" value="1"/>
</dbReference>
<dbReference type="FunFam" id="3.30.60.20:FF:000001">
    <property type="entry name" value="Protein unc-13 homolog B"/>
    <property type="match status" value="1"/>
</dbReference>
<feature type="region of interest" description="Disordered" evidence="6">
    <location>
        <begin position="163"/>
        <end position="330"/>
    </location>
</feature>
<dbReference type="GO" id="GO:0030672">
    <property type="term" value="C:synaptic vesicle membrane"/>
    <property type="evidence" value="ECO:0007669"/>
    <property type="project" value="TreeGrafter"/>
</dbReference>
<evidence type="ECO:0000259" key="7">
    <source>
        <dbReference type="PROSITE" id="PS50004"/>
    </source>
</evidence>
<evidence type="ECO:0000256" key="2">
    <source>
        <dbReference type="ARBA" id="ARBA00022737"/>
    </source>
</evidence>
<name>A0A1D1VDG3_RAMVA</name>
<dbReference type="GO" id="GO:0061789">
    <property type="term" value="P:dense core granule priming"/>
    <property type="evidence" value="ECO:0007669"/>
    <property type="project" value="TreeGrafter"/>
</dbReference>
<dbReference type="Pfam" id="PF06292">
    <property type="entry name" value="MUN"/>
    <property type="match status" value="1"/>
</dbReference>
<evidence type="ECO:0000256" key="6">
    <source>
        <dbReference type="SAM" id="MobiDB-lite"/>
    </source>
</evidence>
<dbReference type="SUPFAM" id="SSF57889">
    <property type="entry name" value="Cysteine-rich domain"/>
    <property type="match status" value="1"/>
</dbReference>
<feature type="domain" description="C2" evidence="7">
    <location>
        <begin position="1"/>
        <end position="97"/>
    </location>
</feature>
<gene>
    <name evidence="11" type="primary">RvY_09005-1</name>
    <name evidence="11" type="synonym">RvY_09005.1</name>
    <name evidence="11" type="ORF">RvY_09005</name>
</gene>
<dbReference type="InterPro" id="IPR035892">
    <property type="entry name" value="C2_domain_sf"/>
</dbReference>
<keyword evidence="2" id="KW-0677">Repeat</keyword>
<dbReference type="PROSITE" id="PS00479">
    <property type="entry name" value="ZF_DAG_PE_1"/>
    <property type="match status" value="1"/>
</dbReference>
<dbReference type="EMBL" id="BDGG01000004">
    <property type="protein sequence ID" value="GAU97767.1"/>
    <property type="molecule type" value="Genomic_DNA"/>
</dbReference>
<evidence type="ECO:0000256" key="5">
    <source>
        <dbReference type="ARBA" id="ARBA00022837"/>
    </source>
</evidence>